<evidence type="ECO:0000313" key="2">
    <source>
        <dbReference type="Proteomes" id="UP001189624"/>
    </source>
</evidence>
<dbReference type="EMBL" id="OY731399">
    <property type="protein sequence ID" value="CAJ1928976.1"/>
    <property type="molecule type" value="Genomic_DNA"/>
</dbReference>
<protein>
    <submittedName>
        <fullName evidence="1">Uncharacterized protein</fullName>
    </submittedName>
</protein>
<sequence>MEEDFGCRLKVLEGTRFIASCNLVQPPRCCLPYVAQSFLVVECSKYSKSKTSWNHLIGVRVRSRDIKNWGSVAAHHTDTKYMQ</sequence>
<dbReference type="Proteomes" id="UP001189624">
    <property type="component" value="Chromosome 2"/>
</dbReference>
<proteinExistence type="predicted"/>
<gene>
    <name evidence="1" type="ORF">AYBTSS11_LOCUS4353</name>
</gene>
<dbReference type="Gramene" id="rna-AYBTSS11_LOCUS4353">
    <property type="protein sequence ID" value="CAJ1928976.1"/>
    <property type="gene ID" value="gene-AYBTSS11_LOCUS4353"/>
</dbReference>
<reference evidence="1" key="1">
    <citation type="submission" date="2023-10" db="EMBL/GenBank/DDBJ databases">
        <authorList>
            <person name="Domelevo Entfellner J.-B."/>
        </authorList>
    </citation>
    <scope>NUCLEOTIDE SEQUENCE</scope>
</reference>
<evidence type="ECO:0000313" key="1">
    <source>
        <dbReference type="EMBL" id="CAJ1928976.1"/>
    </source>
</evidence>
<keyword evidence="2" id="KW-1185">Reference proteome</keyword>
<name>A0AA86S0C3_9FABA</name>
<organism evidence="1 2">
    <name type="scientific">Sphenostylis stenocarpa</name>
    <dbReference type="NCBI Taxonomy" id="92480"/>
    <lineage>
        <taxon>Eukaryota</taxon>
        <taxon>Viridiplantae</taxon>
        <taxon>Streptophyta</taxon>
        <taxon>Embryophyta</taxon>
        <taxon>Tracheophyta</taxon>
        <taxon>Spermatophyta</taxon>
        <taxon>Magnoliopsida</taxon>
        <taxon>eudicotyledons</taxon>
        <taxon>Gunneridae</taxon>
        <taxon>Pentapetalae</taxon>
        <taxon>rosids</taxon>
        <taxon>fabids</taxon>
        <taxon>Fabales</taxon>
        <taxon>Fabaceae</taxon>
        <taxon>Papilionoideae</taxon>
        <taxon>50 kb inversion clade</taxon>
        <taxon>NPAAA clade</taxon>
        <taxon>indigoferoid/millettioid clade</taxon>
        <taxon>Phaseoleae</taxon>
        <taxon>Sphenostylis</taxon>
    </lineage>
</organism>
<accession>A0AA86S0C3</accession>
<dbReference type="AlphaFoldDB" id="A0AA86S0C3"/>